<evidence type="ECO:0000313" key="3">
    <source>
        <dbReference type="Proteomes" id="UP000291822"/>
    </source>
</evidence>
<dbReference type="SUPFAM" id="SSF74653">
    <property type="entry name" value="TolA/TonB C-terminal domain"/>
    <property type="match status" value="1"/>
</dbReference>
<dbReference type="AlphaFoldDB" id="A0A4V2NLG5"/>
<evidence type="ECO:0000256" key="1">
    <source>
        <dbReference type="SAM" id="SignalP"/>
    </source>
</evidence>
<proteinExistence type="predicted"/>
<dbReference type="Proteomes" id="UP000291822">
    <property type="component" value="Unassembled WGS sequence"/>
</dbReference>
<comment type="caution">
    <text evidence="2">The sequence shown here is derived from an EMBL/GenBank/DDBJ whole genome shotgun (WGS) entry which is preliminary data.</text>
</comment>
<feature type="signal peptide" evidence="1">
    <location>
        <begin position="1"/>
        <end position="25"/>
    </location>
</feature>
<accession>A0A4V2NLG5</accession>
<dbReference type="Gene3D" id="3.30.1150.10">
    <property type="match status" value="1"/>
</dbReference>
<feature type="chain" id="PRO_5020875401" description="TonB C-terminal domain-containing protein" evidence="1">
    <location>
        <begin position="26"/>
        <end position="134"/>
    </location>
</feature>
<reference evidence="2 3" key="1">
    <citation type="submission" date="2019-02" db="EMBL/GenBank/DDBJ databases">
        <title>Dyella amyloliquefaciens sp. nov., isolated from forest soil.</title>
        <authorList>
            <person name="Gao Z.-H."/>
            <person name="Qiu L.-H."/>
        </authorList>
    </citation>
    <scope>NUCLEOTIDE SEQUENCE [LARGE SCALE GENOMIC DNA]</scope>
    <source>
        <strain evidence="2 3">KACC 12747</strain>
    </source>
</reference>
<name>A0A4V2NLG5_9GAMM</name>
<evidence type="ECO:0000313" key="2">
    <source>
        <dbReference type="EMBL" id="TCI08793.1"/>
    </source>
</evidence>
<dbReference type="EMBL" id="SJTG01000003">
    <property type="protein sequence ID" value="TCI08793.1"/>
    <property type="molecule type" value="Genomic_DNA"/>
</dbReference>
<keyword evidence="3" id="KW-1185">Reference proteome</keyword>
<organism evidence="2 3">
    <name type="scientific">Dyella soli</name>
    <dbReference type="NCBI Taxonomy" id="522319"/>
    <lineage>
        <taxon>Bacteria</taxon>
        <taxon>Pseudomonadati</taxon>
        <taxon>Pseudomonadota</taxon>
        <taxon>Gammaproteobacteria</taxon>
        <taxon>Lysobacterales</taxon>
        <taxon>Rhodanobacteraceae</taxon>
        <taxon>Dyella</taxon>
    </lineage>
</organism>
<dbReference type="RefSeq" id="WP_131410561.1">
    <property type="nucleotide sequence ID" value="NZ_SJTG01000003.1"/>
</dbReference>
<keyword evidence="1" id="KW-0732">Signal</keyword>
<gene>
    <name evidence="2" type="ORF">EZM97_21290</name>
</gene>
<evidence type="ECO:0008006" key="4">
    <source>
        <dbReference type="Google" id="ProtNLM"/>
    </source>
</evidence>
<sequence length="134" mass="14541">MKLSWQILCLLAIWVLSFASASVCAASPPMPPVASQADASPSARMDQYTTAIQQAVLSNWLRPDGFPEIACKVRISQSAGGKVTGAEVEPDCPYDEKNRMSVRNAVLRTFVLPYKGYEDVFRPTVVITFSPTGG</sequence>
<protein>
    <recommendedName>
        <fullName evidence="4">TonB C-terminal domain-containing protein</fullName>
    </recommendedName>
</protein>